<feature type="compositionally biased region" description="Low complexity" evidence="1">
    <location>
        <begin position="165"/>
        <end position="178"/>
    </location>
</feature>
<feature type="region of interest" description="Disordered" evidence="1">
    <location>
        <begin position="1"/>
        <end position="83"/>
    </location>
</feature>
<organism evidence="2 3">
    <name type="scientific">Fomitopsis schrenkii</name>
    <name type="common">Brown rot fungus</name>
    <dbReference type="NCBI Taxonomy" id="2126942"/>
    <lineage>
        <taxon>Eukaryota</taxon>
        <taxon>Fungi</taxon>
        <taxon>Dikarya</taxon>
        <taxon>Basidiomycota</taxon>
        <taxon>Agaricomycotina</taxon>
        <taxon>Agaricomycetes</taxon>
        <taxon>Polyporales</taxon>
        <taxon>Fomitopsis</taxon>
    </lineage>
</organism>
<dbReference type="InParanoid" id="S8F471"/>
<dbReference type="OrthoDB" id="3227715at2759"/>
<name>S8F471_FOMSC</name>
<reference evidence="2 3" key="1">
    <citation type="journal article" date="2012" name="Science">
        <title>The Paleozoic origin of enzymatic lignin decomposition reconstructed from 31 fungal genomes.</title>
        <authorList>
            <person name="Floudas D."/>
            <person name="Binder M."/>
            <person name="Riley R."/>
            <person name="Barry K."/>
            <person name="Blanchette R.A."/>
            <person name="Henrissat B."/>
            <person name="Martinez A.T."/>
            <person name="Otillar R."/>
            <person name="Spatafora J.W."/>
            <person name="Yadav J.S."/>
            <person name="Aerts A."/>
            <person name="Benoit I."/>
            <person name="Boyd A."/>
            <person name="Carlson A."/>
            <person name="Copeland A."/>
            <person name="Coutinho P.M."/>
            <person name="de Vries R.P."/>
            <person name="Ferreira P."/>
            <person name="Findley K."/>
            <person name="Foster B."/>
            <person name="Gaskell J."/>
            <person name="Glotzer D."/>
            <person name="Gorecki P."/>
            <person name="Heitman J."/>
            <person name="Hesse C."/>
            <person name="Hori C."/>
            <person name="Igarashi K."/>
            <person name="Jurgens J.A."/>
            <person name="Kallen N."/>
            <person name="Kersten P."/>
            <person name="Kohler A."/>
            <person name="Kuees U."/>
            <person name="Kumar T.K.A."/>
            <person name="Kuo A."/>
            <person name="LaButti K."/>
            <person name="Larrondo L.F."/>
            <person name="Lindquist E."/>
            <person name="Ling A."/>
            <person name="Lombard V."/>
            <person name="Lucas S."/>
            <person name="Lundell T."/>
            <person name="Martin R."/>
            <person name="McLaughlin D.J."/>
            <person name="Morgenstern I."/>
            <person name="Morin E."/>
            <person name="Murat C."/>
            <person name="Nagy L.G."/>
            <person name="Nolan M."/>
            <person name="Ohm R.A."/>
            <person name="Patyshakuliyeva A."/>
            <person name="Rokas A."/>
            <person name="Ruiz-Duenas F.J."/>
            <person name="Sabat G."/>
            <person name="Salamov A."/>
            <person name="Samejima M."/>
            <person name="Schmutz J."/>
            <person name="Slot J.C."/>
            <person name="St John F."/>
            <person name="Stenlid J."/>
            <person name="Sun H."/>
            <person name="Sun S."/>
            <person name="Syed K."/>
            <person name="Tsang A."/>
            <person name="Wiebenga A."/>
            <person name="Young D."/>
            <person name="Pisabarro A."/>
            <person name="Eastwood D.C."/>
            <person name="Martin F."/>
            <person name="Cullen D."/>
            <person name="Grigoriev I.V."/>
            <person name="Hibbett D.S."/>
        </authorList>
    </citation>
    <scope>NUCLEOTIDE SEQUENCE</scope>
    <source>
        <strain evidence="3">FP-58527</strain>
    </source>
</reference>
<gene>
    <name evidence="2" type="ORF">FOMPIDRAFT_60463</name>
</gene>
<dbReference type="HOGENOM" id="CLU_089359_0_0_1"/>
<dbReference type="STRING" id="743788.S8F471"/>
<protein>
    <submittedName>
        <fullName evidence="2">Uncharacterized protein</fullName>
    </submittedName>
</protein>
<dbReference type="Proteomes" id="UP000015241">
    <property type="component" value="Unassembled WGS sequence"/>
</dbReference>
<feature type="region of interest" description="Disordered" evidence="1">
    <location>
        <begin position="142"/>
        <end position="189"/>
    </location>
</feature>
<proteinExistence type="predicted"/>
<feature type="compositionally biased region" description="Basic and acidic residues" evidence="1">
    <location>
        <begin position="41"/>
        <end position="83"/>
    </location>
</feature>
<feature type="compositionally biased region" description="Basic residues" evidence="1">
    <location>
        <begin position="179"/>
        <end position="189"/>
    </location>
</feature>
<dbReference type="AlphaFoldDB" id="S8F471"/>
<keyword evidence="3" id="KW-1185">Reference proteome</keyword>
<dbReference type="eggNOG" id="ENOG502SRVC">
    <property type="taxonomic scope" value="Eukaryota"/>
</dbReference>
<sequence length="189" mass="21064">MPQATHQFFHAGQPQYAPPVLRAPSPSSSIGTAYGPDETSLEDRDLGQEAFERRCEDRLRLRQPRPEEIRANEDPLIRPRPKTAPEEKVMFEVVMKRLRDRVKQLEDDELFEQMLLRGTQVGLEQPSSDDIDGIMRSLMSTSVAPPSTNSLIPTTPWSPTLPPIAGSTGDSTTATTGKRNARKAKSRKA</sequence>
<feature type="compositionally biased region" description="Polar residues" evidence="1">
    <location>
        <begin position="142"/>
        <end position="158"/>
    </location>
</feature>
<evidence type="ECO:0000313" key="2">
    <source>
        <dbReference type="EMBL" id="EPS96535.1"/>
    </source>
</evidence>
<dbReference type="EMBL" id="KE504187">
    <property type="protein sequence ID" value="EPS96535.1"/>
    <property type="molecule type" value="Genomic_DNA"/>
</dbReference>
<accession>S8F471</accession>
<evidence type="ECO:0000313" key="3">
    <source>
        <dbReference type="Proteomes" id="UP000015241"/>
    </source>
</evidence>
<evidence type="ECO:0000256" key="1">
    <source>
        <dbReference type="SAM" id="MobiDB-lite"/>
    </source>
</evidence>